<name>A0A0E0QF60_ORYRU</name>
<dbReference type="Proteomes" id="UP000008022">
    <property type="component" value="Unassembled WGS sequence"/>
</dbReference>
<dbReference type="AlphaFoldDB" id="A0A0E0QF60"/>
<feature type="region of interest" description="Disordered" evidence="1">
    <location>
        <begin position="1"/>
        <end position="49"/>
    </location>
</feature>
<organism evidence="2 3">
    <name type="scientific">Oryza rufipogon</name>
    <name type="common">Brownbeard rice</name>
    <name type="synonym">Asian wild rice</name>
    <dbReference type="NCBI Taxonomy" id="4529"/>
    <lineage>
        <taxon>Eukaryota</taxon>
        <taxon>Viridiplantae</taxon>
        <taxon>Streptophyta</taxon>
        <taxon>Embryophyta</taxon>
        <taxon>Tracheophyta</taxon>
        <taxon>Spermatophyta</taxon>
        <taxon>Magnoliopsida</taxon>
        <taxon>Liliopsida</taxon>
        <taxon>Poales</taxon>
        <taxon>Poaceae</taxon>
        <taxon>BOP clade</taxon>
        <taxon>Oryzoideae</taxon>
        <taxon>Oryzeae</taxon>
        <taxon>Oryzinae</taxon>
        <taxon>Oryza</taxon>
    </lineage>
</organism>
<evidence type="ECO:0000313" key="3">
    <source>
        <dbReference type="Proteomes" id="UP000008022"/>
    </source>
</evidence>
<proteinExistence type="predicted"/>
<protein>
    <submittedName>
        <fullName evidence="2">Uncharacterized protein</fullName>
    </submittedName>
</protein>
<accession>A0A0E0QF60</accession>
<sequence>MRARWPHAPRDGPENYEGGEDEQEKGVPQLPSRPPPSSTPPAPHHRRWGSWCFSVPRSTQAWRSLSTAFDADDDDDGDRAERMRITAVT</sequence>
<reference evidence="2" key="2">
    <citation type="submission" date="2015-06" db="UniProtKB">
        <authorList>
            <consortium name="EnsemblPlants"/>
        </authorList>
    </citation>
    <scope>IDENTIFICATION</scope>
</reference>
<evidence type="ECO:0000313" key="2">
    <source>
        <dbReference type="EnsemblPlants" id="ORUFI08G05420.1"/>
    </source>
</evidence>
<reference evidence="3" key="1">
    <citation type="submission" date="2013-06" db="EMBL/GenBank/DDBJ databases">
        <authorList>
            <person name="Zhao Q."/>
        </authorList>
    </citation>
    <scope>NUCLEOTIDE SEQUENCE</scope>
    <source>
        <strain evidence="3">cv. W1943</strain>
    </source>
</reference>
<dbReference type="EnsemblPlants" id="ORUFI08G05420.1">
    <property type="protein sequence ID" value="ORUFI08G05420.1"/>
    <property type="gene ID" value="ORUFI08G05420"/>
</dbReference>
<feature type="compositionally biased region" description="Basic and acidic residues" evidence="1">
    <location>
        <begin position="79"/>
        <end position="89"/>
    </location>
</feature>
<evidence type="ECO:0000256" key="1">
    <source>
        <dbReference type="SAM" id="MobiDB-lite"/>
    </source>
</evidence>
<dbReference type="Gramene" id="ORUFI08G05420.1">
    <property type="protein sequence ID" value="ORUFI08G05420.1"/>
    <property type="gene ID" value="ORUFI08G05420"/>
</dbReference>
<dbReference type="HOGENOM" id="CLU_2458708_0_0_1"/>
<feature type="region of interest" description="Disordered" evidence="1">
    <location>
        <begin position="67"/>
        <end position="89"/>
    </location>
</feature>
<keyword evidence="3" id="KW-1185">Reference proteome</keyword>
<feature type="compositionally biased region" description="Pro residues" evidence="1">
    <location>
        <begin position="31"/>
        <end position="42"/>
    </location>
</feature>